<dbReference type="EMBL" id="JACHEO010000022">
    <property type="protein sequence ID" value="MBB5349259.1"/>
    <property type="molecule type" value="Genomic_DNA"/>
</dbReference>
<protein>
    <submittedName>
        <fullName evidence="1">Uncharacterized protein</fullName>
    </submittedName>
</protein>
<dbReference type="Proteomes" id="UP000539642">
    <property type="component" value="Unassembled WGS sequence"/>
</dbReference>
<proteinExistence type="predicted"/>
<evidence type="ECO:0000313" key="1">
    <source>
        <dbReference type="EMBL" id="MBB5349259.1"/>
    </source>
</evidence>
<evidence type="ECO:0000313" key="2">
    <source>
        <dbReference type="Proteomes" id="UP000539642"/>
    </source>
</evidence>
<organism evidence="1 2">
    <name type="scientific">Desulfoprunum benzoelyticum</name>
    <dbReference type="NCBI Taxonomy" id="1506996"/>
    <lineage>
        <taxon>Bacteria</taxon>
        <taxon>Pseudomonadati</taxon>
        <taxon>Thermodesulfobacteriota</taxon>
        <taxon>Desulfobulbia</taxon>
        <taxon>Desulfobulbales</taxon>
        <taxon>Desulfobulbaceae</taxon>
        <taxon>Desulfoprunum</taxon>
    </lineage>
</organism>
<keyword evidence="2" id="KW-1185">Reference proteome</keyword>
<gene>
    <name evidence="1" type="ORF">HNQ81_003011</name>
</gene>
<name>A0A840V673_9BACT</name>
<comment type="caution">
    <text evidence="1">The sequence shown here is derived from an EMBL/GenBank/DDBJ whole genome shotgun (WGS) entry which is preliminary data.</text>
</comment>
<accession>A0A840V673</accession>
<reference evidence="1 2" key="1">
    <citation type="submission" date="2020-08" db="EMBL/GenBank/DDBJ databases">
        <title>Genomic Encyclopedia of Type Strains, Phase IV (KMG-IV): sequencing the most valuable type-strain genomes for metagenomic binning, comparative biology and taxonomic classification.</title>
        <authorList>
            <person name="Goeker M."/>
        </authorList>
    </citation>
    <scope>NUCLEOTIDE SEQUENCE [LARGE SCALE GENOMIC DNA]</scope>
    <source>
        <strain evidence="1 2">DSM 28570</strain>
    </source>
</reference>
<sequence>MYDIPIFPHIFRRIQCRPNHYLDCWVVAELTFIGGRGMEGNVWILEVLKEISA</sequence>
<dbReference type="AlphaFoldDB" id="A0A840V673"/>